<feature type="compositionally biased region" description="Low complexity" evidence="1">
    <location>
        <begin position="413"/>
        <end position="424"/>
    </location>
</feature>
<evidence type="ECO:0000259" key="3">
    <source>
        <dbReference type="Pfam" id="PF20152"/>
    </source>
</evidence>
<dbReference type="EMBL" id="JACAZE010000026">
    <property type="protein sequence ID" value="KAF7290371.1"/>
    <property type="molecule type" value="Genomic_DNA"/>
</dbReference>
<dbReference type="Pfam" id="PF20152">
    <property type="entry name" value="DUF6534"/>
    <property type="match status" value="1"/>
</dbReference>
<dbReference type="AlphaFoldDB" id="A0A8H6VSI6"/>
<reference evidence="4" key="1">
    <citation type="submission" date="2020-05" db="EMBL/GenBank/DDBJ databases">
        <title>Mycena genomes resolve the evolution of fungal bioluminescence.</title>
        <authorList>
            <person name="Tsai I.J."/>
        </authorList>
    </citation>
    <scope>NUCLEOTIDE SEQUENCE</scope>
    <source>
        <strain evidence="4">110903Hualien_Pintung</strain>
    </source>
</reference>
<name>A0A8H6VSI6_MYCCL</name>
<sequence>MLVADENGTPAAPLPAGTPSFELMFAPLLLGVLLNSMLLGVFLVQIRAYFHLFKSDTAWIRYLVYYLIVLEATNTICAVGVIYEPLIKMHDAPLVQVNSPKLLAADPIVTTLISTPVQLFMAWRIWLVTKSIWHAALVGVLAFASLAGGIASTVLVALNPQFEHFASLKVPLAIWLTSTAFADLFITGILVNFLWLNKTGFQTQTDSVTDKIIFFTVQTGMLTSVAAMADVILFLSIPHTTLNFIWDFCLSKLYSVCLVATLNARQEWNTLLFQPLPIADANNSNTTVNAARKGSATSEAIIKIRRATQVEQLQLYIPSLFGGSQVGGRGGGGSNVNGQSPARRRTTSPWSPVSIPLWRTAVASGHGVAEVMPVVPEEIGPLEQVPMPAPAKKPKHPKTRKLSPPPVPALSFAAAQTQTQVQAQPHHLHAQTESARRTAEWARSAGAGRLPR</sequence>
<feature type="transmembrane region" description="Helical" evidence="2">
    <location>
        <begin position="212"/>
        <end position="238"/>
    </location>
</feature>
<comment type="caution">
    <text evidence="4">The sequence shown here is derived from an EMBL/GenBank/DDBJ whole genome shotgun (WGS) entry which is preliminary data.</text>
</comment>
<feature type="compositionally biased region" description="Gly residues" evidence="1">
    <location>
        <begin position="326"/>
        <end position="335"/>
    </location>
</feature>
<keyword evidence="2" id="KW-1133">Transmembrane helix</keyword>
<feature type="region of interest" description="Disordered" evidence="1">
    <location>
        <begin position="326"/>
        <end position="351"/>
    </location>
</feature>
<evidence type="ECO:0000256" key="1">
    <source>
        <dbReference type="SAM" id="MobiDB-lite"/>
    </source>
</evidence>
<accession>A0A8H6VSI6</accession>
<dbReference type="InterPro" id="IPR045339">
    <property type="entry name" value="DUF6534"/>
</dbReference>
<proteinExistence type="predicted"/>
<evidence type="ECO:0000313" key="4">
    <source>
        <dbReference type="EMBL" id="KAF7290371.1"/>
    </source>
</evidence>
<feature type="transmembrane region" description="Helical" evidence="2">
    <location>
        <begin position="170"/>
        <end position="191"/>
    </location>
</feature>
<dbReference type="PANTHER" id="PTHR40465">
    <property type="entry name" value="CHROMOSOME 1, WHOLE GENOME SHOTGUN SEQUENCE"/>
    <property type="match status" value="1"/>
</dbReference>
<feature type="transmembrane region" description="Helical" evidence="2">
    <location>
        <begin position="103"/>
        <end position="123"/>
    </location>
</feature>
<organism evidence="4 5">
    <name type="scientific">Mycena chlorophos</name>
    <name type="common">Agaric fungus</name>
    <name type="synonym">Agaricus chlorophos</name>
    <dbReference type="NCBI Taxonomy" id="658473"/>
    <lineage>
        <taxon>Eukaryota</taxon>
        <taxon>Fungi</taxon>
        <taxon>Dikarya</taxon>
        <taxon>Basidiomycota</taxon>
        <taxon>Agaricomycotina</taxon>
        <taxon>Agaricomycetes</taxon>
        <taxon>Agaricomycetidae</taxon>
        <taxon>Agaricales</taxon>
        <taxon>Marasmiineae</taxon>
        <taxon>Mycenaceae</taxon>
        <taxon>Mycena</taxon>
    </lineage>
</organism>
<keyword evidence="2" id="KW-0472">Membrane</keyword>
<feature type="transmembrane region" description="Helical" evidence="2">
    <location>
        <begin position="135"/>
        <end position="158"/>
    </location>
</feature>
<keyword evidence="5" id="KW-1185">Reference proteome</keyword>
<dbReference type="Proteomes" id="UP000613580">
    <property type="component" value="Unassembled WGS sequence"/>
</dbReference>
<keyword evidence="2" id="KW-0812">Transmembrane</keyword>
<dbReference type="PANTHER" id="PTHR40465:SF1">
    <property type="entry name" value="DUF6534 DOMAIN-CONTAINING PROTEIN"/>
    <property type="match status" value="1"/>
</dbReference>
<dbReference type="OrthoDB" id="3265526at2759"/>
<evidence type="ECO:0000256" key="2">
    <source>
        <dbReference type="SAM" id="Phobius"/>
    </source>
</evidence>
<feature type="domain" description="DUF6534" evidence="3">
    <location>
        <begin position="180"/>
        <end position="266"/>
    </location>
</feature>
<feature type="region of interest" description="Disordered" evidence="1">
    <location>
        <begin position="385"/>
        <end position="452"/>
    </location>
</feature>
<feature type="transmembrane region" description="Helical" evidence="2">
    <location>
        <begin position="62"/>
        <end position="83"/>
    </location>
</feature>
<gene>
    <name evidence="4" type="ORF">HMN09_01295100</name>
</gene>
<protein>
    <recommendedName>
        <fullName evidence="3">DUF6534 domain-containing protein</fullName>
    </recommendedName>
</protein>
<evidence type="ECO:0000313" key="5">
    <source>
        <dbReference type="Proteomes" id="UP000613580"/>
    </source>
</evidence>
<feature type="compositionally biased region" description="Basic residues" evidence="1">
    <location>
        <begin position="392"/>
        <end position="401"/>
    </location>
</feature>
<feature type="transmembrane region" description="Helical" evidence="2">
    <location>
        <begin position="24"/>
        <end position="50"/>
    </location>
</feature>